<feature type="region of interest" description="Disordered" evidence="6">
    <location>
        <begin position="61"/>
        <end position="92"/>
    </location>
</feature>
<dbReference type="SUPFAM" id="SSF52540">
    <property type="entry name" value="P-loop containing nucleoside triphosphate hydrolases"/>
    <property type="match status" value="2"/>
</dbReference>
<feature type="compositionally biased region" description="Acidic residues" evidence="6">
    <location>
        <begin position="634"/>
        <end position="643"/>
    </location>
</feature>
<evidence type="ECO:0000256" key="6">
    <source>
        <dbReference type="SAM" id="MobiDB-lite"/>
    </source>
</evidence>
<dbReference type="InterPro" id="IPR026741">
    <property type="entry name" value="SNO"/>
</dbReference>
<dbReference type="Pfam" id="PF13871">
    <property type="entry name" value="Helicase_C_4"/>
    <property type="match status" value="1"/>
</dbReference>
<feature type="region of interest" description="Disordered" evidence="6">
    <location>
        <begin position="633"/>
        <end position="656"/>
    </location>
</feature>
<dbReference type="InterPro" id="IPR039187">
    <property type="entry name" value="SNO_AAA"/>
</dbReference>
<dbReference type="PROSITE" id="PS50016">
    <property type="entry name" value="ZF_PHD_2"/>
    <property type="match status" value="1"/>
</dbReference>
<dbReference type="EMBL" id="CM000141">
    <property type="protein sequence ID" value="EEE61654.1"/>
    <property type="molecule type" value="Genomic_DNA"/>
</dbReference>
<evidence type="ECO:0000256" key="3">
    <source>
        <dbReference type="ARBA" id="ARBA00022771"/>
    </source>
</evidence>
<dbReference type="PANTHER" id="PTHR12706:SF13">
    <property type="entry name" value="PROTEIN FORGETTER 1"/>
    <property type="match status" value="1"/>
</dbReference>
<dbReference type="Pfam" id="PF25373">
    <property type="entry name" value="SBNO"/>
    <property type="match status" value="1"/>
</dbReference>
<evidence type="ECO:0000259" key="7">
    <source>
        <dbReference type="PROSITE" id="PS50016"/>
    </source>
</evidence>
<dbReference type="SUPFAM" id="SSF57903">
    <property type="entry name" value="FYVE/PHD zinc finger"/>
    <property type="match status" value="1"/>
</dbReference>
<keyword evidence="2" id="KW-0479">Metal-binding</keyword>
<feature type="domain" description="PHD-type" evidence="7">
    <location>
        <begin position="658"/>
        <end position="708"/>
    </location>
</feature>
<proteinExistence type="inferred from homology"/>
<keyword evidence="4" id="KW-0862">Zinc</keyword>
<evidence type="ECO:0000256" key="4">
    <source>
        <dbReference type="ARBA" id="ARBA00022833"/>
    </source>
</evidence>
<comment type="similarity">
    <text evidence="1">Belongs to the SBNO family.</text>
</comment>
<protein>
    <recommendedName>
        <fullName evidence="7">PHD-type domain-containing protein</fullName>
    </recommendedName>
</protein>
<dbReference type="InterPro" id="IPR013083">
    <property type="entry name" value="Znf_RING/FYVE/PHD"/>
</dbReference>
<sequence length="1249" mass="138582">MPRRPRRRPRHDRVHLPQVRHGAAPPPAADAQAAALLLLLRRRDPRASRPGGTAAAYVPERRRRRRGPFRPRRRRGWTPRRSRLPCGQMPRPCSTCPTASPRFRCPQCGVELAVDLAKLHNFLASSNNNAAAAPPDNVPPASGPASRAPLVPAPPPAPFPPVPTPGMTQAPQMVPGALIPMVLPITDPPEEINEVAIDVEREEDEGGTVGETFTDYRPPKLSLGLPHPDPIVETSSLSAVQPPEPTYSLNIMDELDETKALSCLQIETLVYACQRHLYHLPTGDRAGFFIGDGAGVGKGRTIAGLIWENWQQGKHKAVWVSIGSDLKYDARRDLDDVGAKCVQVHPLNKLPYSKLDSKAIGIKNGQLVQWCGQEFDGLLVFDECHKAKNLIPDAGSQPTRTGKAVLEIQLGFTDQRPQVTRPVDPSHTKMGSLEKGGVGALELVAMDMKARGMYVCRTLSYKGVDFDIVEAPLEERMMNMYRKAAEFWAEFRLELLSAGESFTEGISNQIWRLYWASHQRFFRHMCMSAKVPAVVKLAKEALAENKCVVVGLQSTGEARTEEAITKYGVEMEDFVSGPRELLLKLVEENYPLPPKPDSFQQGEEKVTEIHRKRHSAPDVSFKGRVRKVAKLVEVSDDDSDDYSPSESDHGSTESDEEFHMCQICNTEEEKTLLLHCSGCSRHVHPGCLTPPWTGVLTDDWSCYTCKKLEGEENEQDAHVADFSQRYDAAVEKKKKILDMIRSLDLPNNPLDDIIDQLGGPDNVAEITGRRGMLIRASDGKGVVYQARNAKEVSMEMINMHEKQQFMDGKKLISIISEAGSAGVSLHADRRAKNQRRRVHITLELPWSADRAIQQFGRTHRSNQTSAPQYRLLFTNLGGEKRFASIVAKRLESLGALTQGDRRAGPSLSAFNYDSNYGKKALTIMYRGIMEQDSFPVVPPGCSDNQSSIQEFIAEAKAALVSVGIIRDAVVCNGKVAGKLSGRIVDSDMHDVARFLNRLLGLAPKIQNRLFDLFTSILDVVLHNARIEGQLDSGIVDIKAKNTVHIDSLSGASTVLFTFTIDRGVTWETAKSMLDERQKDGAGSSNDGFYESKREWMGGRHFILAFEGSIEGMYKIIRPAIGEALREMPLTELKSKYRKVSSIEKVNKGWQDEYDASSKQCMHGSKCKVGSYCTVGRRLQEVNILGGLILPVWGTIEKALAKQVRQSHKRVRVVRLETTTDNQRIVGLLIPNSAVESVLTGLQWVQDIDD</sequence>
<dbReference type="Proteomes" id="UP000007752">
    <property type="component" value="Chromosome 4"/>
</dbReference>
<dbReference type="InterPro" id="IPR057332">
    <property type="entry name" value="SBNO_a/b_dom"/>
</dbReference>
<feature type="compositionally biased region" description="Basic residues" evidence="6">
    <location>
        <begin position="61"/>
        <end position="83"/>
    </location>
</feature>
<dbReference type="AlphaFoldDB" id="B9FCE9"/>
<organism evidence="8">
    <name type="scientific">Oryza sativa subsp. japonica</name>
    <name type="common">Rice</name>
    <dbReference type="NCBI Taxonomy" id="39947"/>
    <lineage>
        <taxon>Eukaryota</taxon>
        <taxon>Viridiplantae</taxon>
        <taxon>Streptophyta</taxon>
        <taxon>Embryophyta</taxon>
        <taxon>Tracheophyta</taxon>
        <taxon>Spermatophyta</taxon>
        <taxon>Magnoliopsida</taxon>
        <taxon>Liliopsida</taxon>
        <taxon>Poales</taxon>
        <taxon>Poaceae</taxon>
        <taxon>BOP clade</taxon>
        <taxon>Oryzoideae</taxon>
        <taxon>Oryzeae</taxon>
        <taxon>Oryzinae</taxon>
        <taxon>Oryza</taxon>
        <taxon>Oryza sativa</taxon>
    </lineage>
</organism>
<dbReference type="InterPro" id="IPR026937">
    <property type="entry name" value="SBNO_Helicase_C_dom"/>
</dbReference>
<dbReference type="SMART" id="SM00249">
    <property type="entry name" value="PHD"/>
    <property type="match status" value="1"/>
</dbReference>
<gene>
    <name evidence="8" type="ORF">OsJ_16106</name>
</gene>
<dbReference type="PROSITE" id="PS01359">
    <property type="entry name" value="ZF_PHD_1"/>
    <property type="match status" value="1"/>
</dbReference>
<reference evidence="8" key="1">
    <citation type="journal article" date="2005" name="PLoS Biol.">
        <title>The genomes of Oryza sativa: a history of duplications.</title>
        <authorList>
            <person name="Yu J."/>
            <person name="Wang J."/>
            <person name="Lin W."/>
            <person name="Li S."/>
            <person name="Li H."/>
            <person name="Zhou J."/>
            <person name="Ni P."/>
            <person name="Dong W."/>
            <person name="Hu S."/>
            <person name="Zeng C."/>
            <person name="Zhang J."/>
            <person name="Zhang Y."/>
            <person name="Li R."/>
            <person name="Xu Z."/>
            <person name="Li S."/>
            <person name="Li X."/>
            <person name="Zheng H."/>
            <person name="Cong L."/>
            <person name="Lin L."/>
            <person name="Yin J."/>
            <person name="Geng J."/>
            <person name="Li G."/>
            <person name="Shi J."/>
            <person name="Liu J."/>
            <person name="Lv H."/>
            <person name="Li J."/>
            <person name="Wang J."/>
            <person name="Deng Y."/>
            <person name="Ran L."/>
            <person name="Shi X."/>
            <person name="Wang X."/>
            <person name="Wu Q."/>
            <person name="Li C."/>
            <person name="Ren X."/>
            <person name="Wang J."/>
            <person name="Wang X."/>
            <person name="Li D."/>
            <person name="Liu D."/>
            <person name="Zhang X."/>
            <person name="Ji Z."/>
            <person name="Zhao W."/>
            <person name="Sun Y."/>
            <person name="Zhang Z."/>
            <person name="Bao J."/>
            <person name="Han Y."/>
            <person name="Dong L."/>
            <person name="Ji J."/>
            <person name="Chen P."/>
            <person name="Wu S."/>
            <person name="Liu J."/>
            <person name="Xiao Y."/>
            <person name="Bu D."/>
            <person name="Tan J."/>
            <person name="Yang L."/>
            <person name="Ye C."/>
            <person name="Zhang J."/>
            <person name="Xu J."/>
            <person name="Zhou Y."/>
            <person name="Yu Y."/>
            <person name="Zhang B."/>
            <person name="Zhuang S."/>
            <person name="Wei H."/>
            <person name="Liu B."/>
            <person name="Lei M."/>
            <person name="Yu H."/>
            <person name="Li Y."/>
            <person name="Xu H."/>
            <person name="Wei S."/>
            <person name="He X."/>
            <person name="Fang L."/>
            <person name="Zhang Z."/>
            <person name="Zhang Y."/>
            <person name="Huang X."/>
            <person name="Su Z."/>
            <person name="Tong W."/>
            <person name="Li J."/>
            <person name="Tong Z."/>
            <person name="Li S."/>
            <person name="Ye J."/>
            <person name="Wang L."/>
            <person name="Fang L."/>
            <person name="Lei T."/>
            <person name="Chen C."/>
            <person name="Chen H."/>
            <person name="Xu Z."/>
            <person name="Li H."/>
            <person name="Huang H."/>
            <person name="Zhang F."/>
            <person name="Xu H."/>
            <person name="Li N."/>
            <person name="Zhao C."/>
            <person name="Li S."/>
            <person name="Dong L."/>
            <person name="Huang Y."/>
            <person name="Li L."/>
            <person name="Xi Y."/>
            <person name="Qi Q."/>
            <person name="Li W."/>
            <person name="Zhang B."/>
            <person name="Hu W."/>
            <person name="Zhang Y."/>
            <person name="Tian X."/>
            <person name="Jiao Y."/>
            <person name="Liang X."/>
            <person name="Jin J."/>
            <person name="Gao L."/>
            <person name="Zheng W."/>
            <person name="Hao B."/>
            <person name="Liu S."/>
            <person name="Wang W."/>
            <person name="Yuan L."/>
            <person name="Cao M."/>
            <person name="McDermott J."/>
            <person name="Samudrala R."/>
            <person name="Wang J."/>
            <person name="Wong G.K."/>
            <person name="Yang H."/>
        </authorList>
    </citation>
    <scope>NUCLEOTIDE SEQUENCE [LARGE SCALE GENOMIC DNA]</scope>
</reference>
<dbReference type="InterPro" id="IPR019787">
    <property type="entry name" value="Znf_PHD-finger"/>
</dbReference>
<dbReference type="Pfam" id="PF13872">
    <property type="entry name" value="AAA_34"/>
    <property type="match status" value="3"/>
</dbReference>
<dbReference type="PANTHER" id="PTHR12706">
    <property type="entry name" value="STRAWBERRY NOTCH-RELATED"/>
    <property type="match status" value="1"/>
</dbReference>
<dbReference type="InterPro" id="IPR001965">
    <property type="entry name" value="Znf_PHD"/>
</dbReference>
<evidence type="ECO:0000256" key="1">
    <source>
        <dbReference type="ARBA" id="ARBA00006992"/>
    </source>
</evidence>
<dbReference type="Pfam" id="PF00628">
    <property type="entry name" value="PHD"/>
    <property type="match status" value="1"/>
</dbReference>
<keyword evidence="3 5" id="KW-0863">Zinc-finger</keyword>
<dbReference type="InterPro" id="IPR027417">
    <property type="entry name" value="P-loop_NTPase"/>
</dbReference>
<dbReference type="GO" id="GO:0008270">
    <property type="term" value="F:zinc ion binding"/>
    <property type="evidence" value="ECO:0007669"/>
    <property type="project" value="UniProtKB-KW"/>
</dbReference>
<accession>B9FCE9</accession>
<evidence type="ECO:0000313" key="8">
    <source>
        <dbReference type="EMBL" id="EEE61654.1"/>
    </source>
</evidence>
<dbReference type="Gene3D" id="3.30.40.10">
    <property type="entry name" value="Zinc/RING finger domain, C3HC4 (zinc finger)"/>
    <property type="match status" value="1"/>
</dbReference>
<dbReference type="InterPro" id="IPR011011">
    <property type="entry name" value="Znf_FYVE_PHD"/>
</dbReference>
<dbReference type="GO" id="GO:0006355">
    <property type="term" value="P:regulation of DNA-templated transcription"/>
    <property type="evidence" value="ECO:0007669"/>
    <property type="project" value="InterPro"/>
</dbReference>
<evidence type="ECO:0000256" key="2">
    <source>
        <dbReference type="ARBA" id="ARBA00022723"/>
    </source>
</evidence>
<dbReference type="InterPro" id="IPR019786">
    <property type="entry name" value="Zinc_finger_PHD-type_CS"/>
</dbReference>
<evidence type="ECO:0000256" key="5">
    <source>
        <dbReference type="PROSITE-ProRule" id="PRU00146"/>
    </source>
</evidence>
<name>B9FCE9_ORYSJ</name>
<feature type="region of interest" description="Disordered" evidence="6">
    <location>
        <begin position="1"/>
        <end position="28"/>
    </location>
</feature>
<feature type="compositionally biased region" description="Basic residues" evidence="6">
    <location>
        <begin position="1"/>
        <end position="13"/>
    </location>
</feature>
<reference evidence="8" key="2">
    <citation type="submission" date="2008-12" db="EMBL/GenBank/DDBJ databases">
        <title>Improved gene annotation of the rice (Oryza sativa) genomes.</title>
        <authorList>
            <person name="Wang J."/>
            <person name="Li R."/>
            <person name="Fan W."/>
            <person name="Huang Q."/>
            <person name="Zhang J."/>
            <person name="Zhou Y."/>
            <person name="Hu Y."/>
            <person name="Zi S."/>
            <person name="Li J."/>
            <person name="Ni P."/>
            <person name="Zheng H."/>
            <person name="Zhang Y."/>
            <person name="Zhao M."/>
            <person name="Hao Q."/>
            <person name="McDermott J."/>
            <person name="Samudrala R."/>
            <person name="Kristiansen K."/>
            <person name="Wong G.K.-S."/>
        </authorList>
    </citation>
    <scope>NUCLEOTIDE SEQUENCE</scope>
</reference>